<dbReference type="EMBL" id="BKCP01004505">
    <property type="protein sequence ID" value="GER31555.1"/>
    <property type="molecule type" value="Genomic_DNA"/>
</dbReference>
<gene>
    <name evidence="1" type="ORF">STAS_07566</name>
</gene>
<dbReference type="Proteomes" id="UP000325081">
    <property type="component" value="Unassembled WGS sequence"/>
</dbReference>
<accession>A0A5A7PF81</accession>
<keyword evidence="1" id="KW-0378">Hydrolase</keyword>
<evidence type="ECO:0000313" key="1">
    <source>
        <dbReference type="EMBL" id="GER31555.1"/>
    </source>
</evidence>
<dbReference type="AlphaFoldDB" id="A0A5A7PF81"/>
<keyword evidence="2" id="KW-1185">Reference proteome</keyword>
<protein>
    <submittedName>
        <fullName evidence="1">Metal dependent phosphohydrolase</fullName>
    </submittedName>
</protein>
<dbReference type="OrthoDB" id="10607082at2759"/>
<comment type="caution">
    <text evidence="1">The sequence shown here is derived from an EMBL/GenBank/DDBJ whole genome shotgun (WGS) entry which is preliminary data.</text>
</comment>
<organism evidence="1 2">
    <name type="scientific">Striga asiatica</name>
    <name type="common">Asiatic witchweed</name>
    <name type="synonym">Buchnera asiatica</name>
    <dbReference type="NCBI Taxonomy" id="4170"/>
    <lineage>
        <taxon>Eukaryota</taxon>
        <taxon>Viridiplantae</taxon>
        <taxon>Streptophyta</taxon>
        <taxon>Embryophyta</taxon>
        <taxon>Tracheophyta</taxon>
        <taxon>Spermatophyta</taxon>
        <taxon>Magnoliopsida</taxon>
        <taxon>eudicotyledons</taxon>
        <taxon>Gunneridae</taxon>
        <taxon>Pentapetalae</taxon>
        <taxon>asterids</taxon>
        <taxon>lamiids</taxon>
        <taxon>Lamiales</taxon>
        <taxon>Orobanchaceae</taxon>
        <taxon>Buchnereae</taxon>
        <taxon>Striga</taxon>
    </lineage>
</organism>
<proteinExistence type="predicted"/>
<name>A0A5A7PF81_STRAF</name>
<evidence type="ECO:0000313" key="2">
    <source>
        <dbReference type="Proteomes" id="UP000325081"/>
    </source>
</evidence>
<dbReference type="GO" id="GO:0016787">
    <property type="term" value="F:hydrolase activity"/>
    <property type="evidence" value="ECO:0007669"/>
    <property type="project" value="UniProtKB-KW"/>
</dbReference>
<sequence>MVKAMKMKKTPAARKNPKYIRDFPEGTLLVAELKLPEWEPLLAQFIVITFLNDCLAIRDTYMLKVDVTLSLAVLTAASRSKAEGSPSSAWEEAAYAFQSASRDVGFASRSLLGPPENQACAVLCISDRTVSIAAVGYRGRD</sequence>
<reference evidence="2" key="1">
    <citation type="journal article" date="2019" name="Curr. Biol.">
        <title>Genome Sequence of Striga asiatica Provides Insight into the Evolution of Plant Parasitism.</title>
        <authorList>
            <person name="Yoshida S."/>
            <person name="Kim S."/>
            <person name="Wafula E.K."/>
            <person name="Tanskanen J."/>
            <person name="Kim Y.M."/>
            <person name="Honaas L."/>
            <person name="Yang Z."/>
            <person name="Spallek T."/>
            <person name="Conn C.E."/>
            <person name="Ichihashi Y."/>
            <person name="Cheong K."/>
            <person name="Cui S."/>
            <person name="Der J.P."/>
            <person name="Gundlach H."/>
            <person name="Jiao Y."/>
            <person name="Hori C."/>
            <person name="Ishida J.K."/>
            <person name="Kasahara H."/>
            <person name="Kiba T."/>
            <person name="Kim M.S."/>
            <person name="Koo N."/>
            <person name="Laohavisit A."/>
            <person name="Lee Y.H."/>
            <person name="Lumba S."/>
            <person name="McCourt P."/>
            <person name="Mortimer J.C."/>
            <person name="Mutuku J.M."/>
            <person name="Nomura T."/>
            <person name="Sasaki-Sekimoto Y."/>
            <person name="Seto Y."/>
            <person name="Wang Y."/>
            <person name="Wakatake T."/>
            <person name="Sakakibara H."/>
            <person name="Demura T."/>
            <person name="Yamaguchi S."/>
            <person name="Yoneyama K."/>
            <person name="Manabe R.I."/>
            <person name="Nelson D.C."/>
            <person name="Schulman A.H."/>
            <person name="Timko M.P."/>
            <person name="dePamphilis C.W."/>
            <person name="Choi D."/>
            <person name="Shirasu K."/>
        </authorList>
    </citation>
    <scope>NUCLEOTIDE SEQUENCE [LARGE SCALE GENOMIC DNA]</scope>
    <source>
        <strain evidence="2">cv. UVA1</strain>
    </source>
</reference>